<organism evidence="2 3">
    <name type="scientific">Candidatus Kurthia intestinigallinarum</name>
    <dbReference type="NCBI Taxonomy" id="1562256"/>
    <lineage>
        <taxon>Bacteria</taxon>
        <taxon>Bacillati</taxon>
        <taxon>Bacillota</taxon>
        <taxon>Bacilli</taxon>
        <taxon>Bacillales</taxon>
        <taxon>Caryophanaceae</taxon>
        <taxon>Kurthia</taxon>
    </lineage>
</organism>
<proteinExistence type="predicted"/>
<feature type="transmembrane region" description="Helical" evidence="1">
    <location>
        <begin position="7"/>
        <end position="23"/>
    </location>
</feature>
<name>A0A433RQW6_9BACL</name>
<dbReference type="OrthoDB" id="2455735at2"/>
<gene>
    <name evidence="2" type="ORF">QI30_14940</name>
</gene>
<keyword evidence="1" id="KW-0812">Transmembrane</keyword>
<feature type="transmembrane region" description="Helical" evidence="1">
    <location>
        <begin position="60"/>
        <end position="80"/>
    </location>
</feature>
<keyword evidence="1" id="KW-1133">Transmembrane helix</keyword>
<keyword evidence="3" id="KW-1185">Reference proteome</keyword>
<evidence type="ECO:0000313" key="2">
    <source>
        <dbReference type="EMBL" id="RUS53151.1"/>
    </source>
</evidence>
<reference evidence="2 3" key="1">
    <citation type="submission" date="2014-11" db="EMBL/GenBank/DDBJ databases">
        <title>Genome sequence and analysis of novel Kurthia sp.</title>
        <authorList>
            <person name="Lawson J.N."/>
            <person name="Gonzalez J.E."/>
            <person name="Rinauldi L."/>
            <person name="Xuan Z."/>
            <person name="Firman A."/>
            <person name="Shaddox L."/>
            <person name="Trudeau A."/>
            <person name="Shah S."/>
            <person name="Reiman D."/>
        </authorList>
    </citation>
    <scope>NUCLEOTIDE SEQUENCE [LARGE SCALE GENOMIC DNA]</scope>
    <source>
        <strain evidence="2 3">3B1D</strain>
    </source>
</reference>
<dbReference type="RefSeq" id="WP_126991406.1">
    <property type="nucleotide sequence ID" value="NZ_JTFC01000039.1"/>
</dbReference>
<dbReference type="AlphaFoldDB" id="A0A433RQW6"/>
<accession>A0A433RQW6</accession>
<dbReference type="Proteomes" id="UP000288623">
    <property type="component" value="Unassembled WGS sequence"/>
</dbReference>
<evidence type="ECO:0000256" key="1">
    <source>
        <dbReference type="SAM" id="Phobius"/>
    </source>
</evidence>
<evidence type="ECO:0008006" key="4">
    <source>
        <dbReference type="Google" id="ProtNLM"/>
    </source>
</evidence>
<keyword evidence="1" id="KW-0472">Membrane</keyword>
<protein>
    <recommendedName>
        <fullName evidence="4">Aspartyl/asparaginyl-tRNA synthetase</fullName>
    </recommendedName>
</protein>
<comment type="caution">
    <text evidence="2">The sequence shown here is derived from an EMBL/GenBank/DDBJ whole genome shotgun (WGS) entry which is preliminary data.</text>
</comment>
<feature type="transmembrane region" description="Helical" evidence="1">
    <location>
        <begin position="29"/>
        <end position="48"/>
    </location>
</feature>
<dbReference type="EMBL" id="JTFC01000039">
    <property type="protein sequence ID" value="RUS53151.1"/>
    <property type="molecule type" value="Genomic_DNA"/>
</dbReference>
<sequence length="81" mass="9003">MNIQRITGIVTAIASVLAVWFLFKQQYAIAVVLISFTFTLTNALRAKDMKAKGYVKESKVMRTISIFFGILTVAAIVSLFI</sequence>
<evidence type="ECO:0000313" key="3">
    <source>
        <dbReference type="Proteomes" id="UP000288623"/>
    </source>
</evidence>